<dbReference type="PROSITE" id="PS00042">
    <property type="entry name" value="HTH_CRP_1"/>
    <property type="match status" value="1"/>
</dbReference>
<dbReference type="PROSITE" id="PS50042">
    <property type="entry name" value="CNMP_BINDING_3"/>
    <property type="match status" value="1"/>
</dbReference>
<dbReference type="SMART" id="SM00419">
    <property type="entry name" value="HTH_CRP"/>
    <property type="match status" value="1"/>
</dbReference>
<comment type="caution">
    <text evidence="3">The sequence shown here is derived from an EMBL/GenBank/DDBJ whole genome shotgun (WGS) entry which is preliminary data.</text>
</comment>
<dbReference type="InterPro" id="IPR012318">
    <property type="entry name" value="HTH_CRP"/>
</dbReference>
<dbReference type="EMBL" id="JAHLQK010000004">
    <property type="protein sequence ID" value="MBU5677103.1"/>
    <property type="molecule type" value="Genomic_DNA"/>
</dbReference>
<feature type="domain" description="HTH crp-type" evidence="2">
    <location>
        <begin position="159"/>
        <end position="233"/>
    </location>
</feature>
<proteinExistence type="predicted"/>
<accession>A0ABS6G403</accession>
<dbReference type="PANTHER" id="PTHR24567">
    <property type="entry name" value="CRP FAMILY TRANSCRIPTIONAL REGULATORY PROTEIN"/>
    <property type="match status" value="1"/>
</dbReference>
<dbReference type="CDD" id="cd00092">
    <property type="entry name" value="HTH_CRP"/>
    <property type="match status" value="1"/>
</dbReference>
<evidence type="ECO:0000313" key="3">
    <source>
        <dbReference type="EMBL" id="MBU5677103.1"/>
    </source>
</evidence>
<protein>
    <submittedName>
        <fullName evidence="3">Crp/Fnr family transcriptional regulator</fullName>
    </submittedName>
</protein>
<dbReference type="InterPro" id="IPR018335">
    <property type="entry name" value="Tscrpt_reg_HTH_Crp-type_CS"/>
</dbReference>
<gene>
    <name evidence="3" type="ORF">KQI88_11845</name>
</gene>
<sequence>MDKVKSCSVHCMNCQHKMCAKKVPIFSNLESKQLEMITGVIIRKKYRKGEVIFLQGSLLDGLYIINNGKIKIFKYTKEGKEQILYILSDGDFFGELSLLKAEEVSFNAEAIEDVNICMIQKKDFDKILALNPEISVKILNVIGGRLSKLETLVQSLGTKDVEARIAQMLLDLAEEFGVQKKNSIEMEIPLTREDMANFIGVTRETISRKLSLLQNEGIIDLIGNRKIIIFNIEDLKEFI</sequence>
<feature type="domain" description="Cyclic nucleotide-binding" evidence="1">
    <location>
        <begin position="25"/>
        <end position="128"/>
    </location>
</feature>
<evidence type="ECO:0000259" key="1">
    <source>
        <dbReference type="PROSITE" id="PS50042"/>
    </source>
</evidence>
<dbReference type="InterPro" id="IPR050397">
    <property type="entry name" value="Env_Response_Regulators"/>
</dbReference>
<dbReference type="RefSeq" id="WP_216417571.1">
    <property type="nucleotide sequence ID" value="NZ_JAHLQK010000004.1"/>
</dbReference>
<dbReference type="SMART" id="SM00100">
    <property type="entry name" value="cNMP"/>
    <property type="match status" value="1"/>
</dbReference>
<dbReference type="Pfam" id="PF00027">
    <property type="entry name" value="cNMP_binding"/>
    <property type="match status" value="1"/>
</dbReference>
<dbReference type="PROSITE" id="PS51063">
    <property type="entry name" value="HTH_CRP_2"/>
    <property type="match status" value="1"/>
</dbReference>
<dbReference type="PANTHER" id="PTHR24567:SF28">
    <property type="entry name" value="LISTERIOLYSIN REGULATORY PROTEIN"/>
    <property type="match status" value="1"/>
</dbReference>
<keyword evidence="4" id="KW-1185">Reference proteome</keyword>
<evidence type="ECO:0000313" key="4">
    <source>
        <dbReference type="Proteomes" id="UP000779508"/>
    </source>
</evidence>
<dbReference type="Pfam" id="PF13545">
    <property type="entry name" value="HTH_Crp_2"/>
    <property type="match status" value="1"/>
</dbReference>
<reference evidence="3 4" key="1">
    <citation type="submission" date="2021-06" db="EMBL/GenBank/DDBJ databases">
        <authorList>
            <person name="Sun Q."/>
            <person name="Li D."/>
        </authorList>
    </citation>
    <scope>NUCLEOTIDE SEQUENCE [LARGE SCALE GENOMIC DNA]</scope>
    <source>
        <strain evidence="3 4">MSJ-5</strain>
    </source>
</reference>
<dbReference type="Proteomes" id="UP000779508">
    <property type="component" value="Unassembled WGS sequence"/>
</dbReference>
<dbReference type="CDD" id="cd00038">
    <property type="entry name" value="CAP_ED"/>
    <property type="match status" value="1"/>
</dbReference>
<evidence type="ECO:0000259" key="2">
    <source>
        <dbReference type="PROSITE" id="PS51063"/>
    </source>
</evidence>
<dbReference type="InterPro" id="IPR000595">
    <property type="entry name" value="cNMP-bd_dom"/>
</dbReference>
<name>A0ABS6G403_9FIRM</name>
<organism evidence="3 4">
    <name type="scientific">Alkaliphilus flagellatus</name>
    <dbReference type="NCBI Taxonomy" id="2841507"/>
    <lineage>
        <taxon>Bacteria</taxon>
        <taxon>Bacillati</taxon>
        <taxon>Bacillota</taxon>
        <taxon>Clostridia</taxon>
        <taxon>Peptostreptococcales</taxon>
        <taxon>Natronincolaceae</taxon>
        <taxon>Alkaliphilus</taxon>
    </lineage>
</organism>